<evidence type="ECO:0000313" key="2">
    <source>
        <dbReference type="Proteomes" id="UP000262954"/>
    </source>
</evidence>
<gene>
    <name evidence="1" type="ORF">DDY73_05250</name>
</gene>
<dbReference type="InterPro" id="IPR026989">
    <property type="entry name" value="TnpV"/>
</dbReference>
<dbReference type="EMBL" id="DNWC01000071">
    <property type="protein sequence ID" value="HBJ08392.1"/>
    <property type="molecule type" value="Genomic_DNA"/>
</dbReference>
<protein>
    <submittedName>
        <fullName evidence="1">TnpV protein</fullName>
    </submittedName>
</protein>
<dbReference type="Proteomes" id="UP000262954">
    <property type="component" value="Unassembled WGS sequence"/>
</dbReference>
<evidence type="ECO:0000313" key="1">
    <source>
        <dbReference type="EMBL" id="HBJ08392.1"/>
    </source>
</evidence>
<reference evidence="1 2" key="1">
    <citation type="journal article" date="2018" name="Nat. Biotechnol.">
        <title>A standardized bacterial taxonomy based on genome phylogeny substantially revises the tree of life.</title>
        <authorList>
            <person name="Parks D.H."/>
            <person name="Chuvochina M."/>
            <person name="Waite D.W."/>
            <person name="Rinke C."/>
            <person name="Skarshewski A."/>
            <person name="Chaumeil P.A."/>
            <person name="Hugenholtz P."/>
        </authorList>
    </citation>
    <scope>NUCLEOTIDE SEQUENCE [LARGE SCALE GENOMIC DNA]</scope>
    <source>
        <strain evidence="1">UBA11482</strain>
    </source>
</reference>
<comment type="caution">
    <text evidence="1">The sequence shown here is derived from an EMBL/GenBank/DDBJ whole genome shotgun (WGS) entry which is preliminary data.</text>
</comment>
<accession>A0A354M1K3</accession>
<organism evidence="1 2">
    <name type="scientific">Coprobacter fastidiosus</name>
    <dbReference type="NCBI Taxonomy" id="1099853"/>
    <lineage>
        <taxon>Bacteria</taxon>
        <taxon>Pseudomonadati</taxon>
        <taxon>Bacteroidota</taxon>
        <taxon>Bacteroidia</taxon>
        <taxon>Bacteroidales</taxon>
        <taxon>Barnesiellaceae</taxon>
        <taxon>Coprobacter</taxon>
    </lineage>
</organism>
<dbReference type="AlphaFoldDB" id="A0A354M1K3"/>
<name>A0A354M1K3_9BACT</name>
<sequence length="123" mass="14669">MKTIFEQQGVEYRQAGDYMLPNVGMGEQKEYQIGVWGQRYKRHLKSNHRVIYYNYLTSGRLYEHLAEVDTRAEVMFHELVKTLAEKENVTEKLKAENTLLWIRKMNNIRNRATEIVNVEVIYV</sequence>
<dbReference type="Pfam" id="PF14198">
    <property type="entry name" value="TnpV"/>
    <property type="match status" value="1"/>
</dbReference>
<proteinExistence type="predicted"/>